<comment type="caution">
    <text evidence="2">The sequence shown here is derived from an EMBL/GenBank/DDBJ whole genome shotgun (WGS) entry which is preliminary data.</text>
</comment>
<dbReference type="Proteomes" id="UP000265520">
    <property type="component" value="Unassembled WGS sequence"/>
</dbReference>
<accession>A0A392RBX3</accession>
<name>A0A392RBX3_9FABA</name>
<feature type="compositionally biased region" description="Low complexity" evidence="1">
    <location>
        <begin position="28"/>
        <end position="55"/>
    </location>
</feature>
<evidence type="ECO:0000313" key="3">
    <source>
        <dbReference type="Proteomes" id="UP000265520"/>
    </source>
</evidence>
<evidence type="ECO:0000313" key="2">
    <source>
        <dbReference type="EMBL" id="MCI33075.1"/>
    </source>
</evidence>
<reference evidence="2 3" key="1">
    <citation type="journal article" date="2018" name="Front. Plant Sci.">
        <title>Red Clover (Trifolium pratense) and Zigzag Clover (T. medium) - A Picture of Genomic Similarities and Differences.</title>
        <authorList>
            <person name="Dluhosova J."/>
            <person name="Istvanek J."/>
            <person name="Nedelnik J."/>
            <person name="Repkova J."/>
        </authorList>
    </citation>
    <scope>NUCLEOTIDE SEQUENCE [LARGE SCALE GENOMIC DNA]</scope>
    <source>
        <strain evidence="3">cv. 10/8</strain>
        <tissue evidence="2">Leaf</tissue>
    </source>
</reference>
<dbReference type="AlphaFoldDB" id="A0A392RBX3"/>
<proteinExistence type="predicted"/>
<dbReference type="EMBL" id="LXQA010201304">
    <property type="protein sequence ID" value="MCI33075.1"/>
    <property type="molecule type" value="Genomic_DNA"/>
</dbReference>
<feature type="non-terminal residue" evidence="2">
    <location>
        <position position="66"/>
    </location>
</feature>
<evidence type="ECO:0000256" key="1">
    <source>
        <dbReference type="SAM" id="MobiDB-lite"/>
    </source>
</evidence>
<keyword evidence="3" id="KW-1185">Reference proteome</keyword>
<feature type="region of interest" description="Disordered" evidence="1">
    <location>
        <begin position="20"/>
        <end position="66"/>
    </location>
</feature>
<sequence>MSWGLGWKRPSEIFHLTLSYGNDDPPESLARTSTSSRSSSASSSSSSSSNSSILSQDQDLGFRIEL</sequence>
<organism evidence="2 3">
    <name type="scientific">Trifolium medium</name>
    <dbReference type="NCBI Taxonomy" id="97028"/>
    <lineage>
        <taxon>Eukaryota</taxon>
        <taxon>Viridiplantae</taxon>
        <taxon>Streptophyta</taxon>
        <taxon>Embryophyta</taxon>
        <taxon>Tracheophyta</taxon>
        <taxon>Spermatophyta</taxon>
        <taxon>Magnoliopsida</taxon>
        <taxon>eudicotyledons</taxon>
        <taxon>Gunneridae</taxon>
        <taxon>Pentapetalae</taxon>
        <taxon>rosids</taxon>
        <taxon>fabids</taxon>
        <taxon>Fabales</taxon>
        <taxon>Fabaceae</taxon>
        <taxon>Papilionoideae</taxon>
        <taxon>50 kb inversion clade</taxon>
        <taxon>NPAAA clade</taxon>
        <taxon>Hologalegina</taxon>
        <taxon>IRL clade</taxon>
        <taxon>Trifolieae</taxon>
        <taxon>Trifolium</taxon>
    </lineage>
</organism>
<protein>
    <submittedName>
        <fullName evidence="2">Phospholipase A 2A</fullName>
    </submittedName>
</protein>